<organism evidence="2 3">
    <name type="scientific">Caerostris extrusa</name>
    <name type="common">Bark spider</name>
    <name type="synonym">Caerostris bankana</name>
    <dbReference type="NCBI Taxonomy" id="172846"/>
    <lineage>
        <taxon>Eukaryota</taxon>
        <taxon>Metazoa</taxon>
        <taxon>Ecdysozoa</taxon>
        <taxon>Arthropoda</taxon>
        <taxon>Chelicerata</taxon>
        <taxon>Arachnida</taxon>
        <taxon>Araneae</taxon>
        <taxon>Araneomorphae</taxon>
        <taxon>Entelegynae</taxon>
        <taxon>Araneoidea</taxon>
        <taxon>Araneidae</taxon>
        <taxon>Caerostris</taxon>
    </lineage>
</organism>
<comment type="caution">
    <text evidence="2">The sequence shown here is derived from an EMBL/GenBank/DDBJ whole genome shotgun (WGS) entry which is preliminary data.</text>
</comment>
<evidence type="ECO:0000313" key="3">
    <source>
        <dbReference type="Proteomes" id="UP001054945"/>
    </source>
</evidence>
<proteinExistence type="predicted"/>
<evidence type="ECO:0000256" key="1">
    <source>
        <dbReference type="SAM" id="MobiDB-lite"/>
    </source>
</evidence>
<dbReference type="EMBL" id="BPLR01005763">
    <property type="protein sequence ID" value="GIY04867.1"/>
    <property type="molecule type" value="Genomic_DNA"/>
</dbReference>
<accession>A0AAV4Q6C0</accession>
<evidence type="ECO:0000313" key="2">
    <source>
        <dbReference type="EMBL" id="GIY04867.1"/>
    </source>
</evidence>
<dbReference type="Proteomes" id="UP001054945">
    <property type="component" value="Unassembled WGS sequence"/>
</dbReference>
<feature type="compositionally biased region" description="Basic and acidic residues" evidence="1">
    <location>
        <begin position="118"/>
        <end position="127"/>
    </location>
</feature>
<reference evidence="2 3" key="1">
    <citation type="submission" date="2021-06" db="EMBL/GenBank/DDBJ databases">
        <title>Caerostris extrusa draft genome.</title>
        <authorList>
            <person name="Kono N."/>
            <person name="Arakawa K."/>
        </authorList>
    </citation>
    <scope>NUCLEOTIDE SEQUENCE [LARGE SCALE GENOMIC DNA]</scope>
</reference>
<sequence length="210" mass="23939">MPQKIQPADRKSSKQLTESPWCSNPLPIIQFRKQAVYKGHPSSRFTQLISDSGGKKKEKSRPSIQEIKNLSYLHSLWLTRLISNREKNAHPPGAKGLRLGTETWKAASRCHSSKKGAPVREDDLRPDIPRTMDGVDCVVNPYKTPSIHFFRPIHAAPVVVDEIKRLSRPKQRKKKRGIPICVPLKAENTLQSRQQISRPRRHIKNLVALK</sequence>
<keyword evidence="3" id="KW-1185">Reference proteome</keyword>
<feature type="region of interest" description="Disordered" evidence="1">
    <location>
        <begin position="108"/>
        <end position="127"/>
    </location>
</feature>
<protein>
    <submittedName>
        <fullName evidence="2">Uncharacterized protein</fullName>
    </submittedName>
</protein>
<gene>
    <name evidence="2" type="ORF">CEXT_400331</name>
</gene>
<name>A0AAV4Q6C0_CAEEX</name>
<dbReference type="AlphaFoldDB" id="A0AAV4Q6C0"/>